<comment type="caution">
    <text evidence="2">The sequence shown here is derived from an EMBL/GenBank/DDBJ whole genome shotgun (WGS) entry which is preliminary data.</text>
</comment>
<evidence type="ECO:0000256" key="1">
    <source>
        <dbReference type="SAM" id="MobiDB-lite"/>
    </source>
</evidence>
<proteinExistence type="predicted"/>
<protein>
    <submittedName>
        <fullName evidence="2">Uncharacterized protein</fullName>
    </submittedName>
</protein>
<accession>A0ABN2W8N1</accession>
<dbReference type="Proteomes" id="UP001500897">
    <property type="component" value="Unassembled WGS sequence"/>
</dbReference>
<name>A0ABN2W8N1_9ACTN</name>
<feature type="compositionally biased region" description="Polar residues" evidence="1">
    <location>
        <begin position="13"/>
        <end position="25"/>
    </location>
</feature>
<feature type="region of interest" description="Disordered" evidence="1">
    <location>
        <begin position="1"/>
        <end position="68"/>
    </location>
</feature>
<organism evidence="2 3">
    <name type="scientific">Kitasatospora saccharophila</name>
    <dbReference type="NCBI Taxonomy" id="407973"/>
    <lineage>
        <taxon>Bacteria</taxon>
        <taxon>Bacillati</taxon>
        <taxon>Actinomycetota</taxon>
        <taxon>Actinomycetes</taxon>
        <taxon>Kitasatosporales</taxon>
        <taxon>Streptomycetaceae</taxon>
        <taxon>Kitasatospora</taxon>
    </lineage>
</organism>
<gene>
    <name evidence="2" type="ORF">GCM10009759_04000</name>
</gene>
<sequence>MTGRCGRRILSSAKPSPNVDCSTPTCGRHPGDPTLHRPGDAIGPAACPRDRPHRRAGKQPRAVTAAGTPYAAAGFSDSPAGSRAFAAKAVPHPAAPHLS</sequence>
<feature type="compositionally biased region" description="Basic and acidic residues" evidence="1">
    <location>
        <begin position="29"/>
        <end position="39"/>
    </location>
</feature>
<keyword evidence="3" id="KW-1185">Reference proteome</keyword>
<dbReference type="EMBL" id="BAAANS010000002">
    <property type="protein sequence ID" value="GAA2084730.1"/>
    <property type="molecule type" value="Genomic_DNA"/>
</dbReference>
<evidence type="ECO:0000313" key="2">
    <source>
        <dbReference type="EMBL" id="GAA2084730.1"/>
    </source>
</evidence>
<evidence type="ECO:0000313" key="3">
    <source>
        <dbReference type="Proteomes" id="UP001500897"/>
    </source>
</evidence>
<reference evidence="2 3" key="1">
    <citation type="journal article" date="2019" name="Int. J. Syst. Evol. Microbiol.">
        <title>The Global Catalogue of Microorganisms (GCM) 10K type strain sequencing project: providing services to taxonomists for standard genome sequencing and annotation.</title>
        <authorList>
            <consortium name="The Broad Institute Genomics Platform"/>
            <consortium name="The Broad Institute Genome Sequencing Center for Infectious Disease"/>
            <person name="Wu L."/>
            <person name="Ma J."/>
        </authorList>
    </citation>
    <scope>NUCLEOTIDE SEQUENCE [LARGE SCALE GENOMIC DNA]</scope>
    <source>
        <strain evidence="2 3">JCM 14559</strain>
    </source>
</reference>